<dbReference type="PANTHER" id="PTHR21240:SF19">
    <property type="entry name" value="CATALYTIC_ HYDROLASE"/>
    <property type="match status" value="1"/>
</dbReference>
<keyword evidence="4" id="KW-1185">Reference proteome</keyword>
<dbReference type="Proteomes" id="UP000568380">
    <property type="component" value="Unassembled WGS sequence"/>
</dbReference>
<dbReference type="InterPro" id="IPR032465">
    <property type="entry name" value="ACMSD"/>
</dbReference>
<dbReference type="SUPFAM" id="SSF51556">
    <property type="entry name" value="Metallo-dependent hydrolases"/>
    <property type="match status" value="1"/>
</dbReference>
<accession>A0A7W8A9J0</accession>
<feature type="domain" description="Amidohydrolase-related" evidence="2">
    <location>
        <begin position="63"/>
        <end position="315"/>
    </location>
</feature>
<comment type="caution">
    <text evidence="3">The sequence shown here is derived from an EMBL/GenBank/DDBJ whole genome shotgun (WGS) entry which is preliminary data.</text>
</comment>
<name>A0A7W8A9J0_9ACTN</name>
<evidence type="ECO:0000259" key="2">
    <source>
        <dbReference type="Pfam" id="PF04909"/>
    </source>
</evidence>
<dbReference type="InterPro" id="IPR032466">
    <property type="entry name" value="Metal_Hydrolase"/>
</dbReference>
<dbReference type="AlphaFoldDB" id="A0A7W8A9J0"/>
<dbReference type="InterPro" id="IPR006680">
    <property type="entry name" value="Amidohydro-rel"/>
</dbReference>
<organism evidence="3 4">
    <name type="scientific">Nonomuraea endophytica</name>
    <dbReference type="NCBI Taxonomy" id="714136"/>
    <lineage>
        <taxon>Bacteria</taxon>
        <taxon>Bacillati</taxon>
        <taxon>Actinomycetota</taxon>
        <taxon>Actinomycetes</taxon>
        <taxon>Streptosporangiales</taxon>
        <taxon>Streptosporangiaceae</taxon>
        <taxon>Nonomuraea</taxon>
    </lineage>
</organism>
<dbReference type="Pfam" id="PF04909">
    <property type="entry name" value="Amidohydro_2"/>
    <property type="match status" value="1"/>
</dbReference>
<reference evidence="3 4" key="1">
    <citation type="submission" date="2020-08" db="EMBL/GenBank/DDBJ databases">
        <title>Genomic Encyclopedia of Type Strains, Phase IV (KMG-IV): sequencing the most valuable type-strain genomes for metagenomic binning, comparative biology and taxonomic classification.</title>
        <authorList>
            <person name="Goeker M."/>
        </authorList>
    </citation>
    <scope>NUCLEOTIDE SEQUENCE [LARGE SCALE GENOMIC DNA]</scope>
    <source>
        <strain evidence="3 4">DSM 45385</strain>
    </source>
</reference>
<dbReference type="EMBL" id="JACHIN010000012">
    <property type="protein sequence ID" value="MBB5082065.1"/>
    <property type="molecule type" value="Genomic_DNA"/>
</dbReference>
<dbReference type="PANTHER" id="PTHR21240">
    <property type="entry name" value="2-AMINO-3-CARBOXYLMUCONATE-6-SEMIALDEHYDE DECARBOXYLASE"/>
    <property type="match status" value="1"/>
</dbReference>
<evidence type="ECO:0000313" key="3">
    <source>
        <dbReference type="EMBL" id="MBB5082065.1"/>
    </source>
</evidence>
<proteinExistence type="predicted"/>
<protein>
    <recommendedName>
        <fullName evidence="2">Amidohydrolase-related domain-containing protein</fullName>
    </recommendedName>
</protein>
<dbReference type="GO" id="GO:0016787">
    <property type="term" value="F:hydrolase activity"/>
    <property type="evidence" value="ECO:0007669"/>
    <property type="project" value="InterPro"/>
</dbReference>
<sequence>MSVHTEQPVIDICDGVHDSGSWLALLRGLSADAPHFLEFLAGAMSVVAGLDPARTRDQLARDPATALAALADGLAVDDGAHVERLRAAGVRHQVLHGSHYRLPGGESVNDRVAARAARHPGLLSGWCGVDARDPAAAVAEIDRCAALGMRGVVMLPFASGVPADDPASHLIYRHVAGLGLPLWLHCGLNLSRTSPMTTPAELDLVAGRYPRMPVVAGHGGWPYVGELVAVMMRQPNVYLDTSGHDPRAMAAPGSGWEPLLFHLRGALRRRVVFGSAAWTHASTQERSVAAVRGLGLEERHERAWLHDNAAALLGLPLAISASDA</sequence>
<dbReference type="RefSeq" id="WP_184969947.1">
    <property type="nucleotide sequence ID" value="NZ_JACHIN010000012.1"/>
</dbReference>
<dbReference type="Gene3D" id="3.20.20.140">
    <property type="entry name" value="Metal-dependent hydrolases"/>
    <property type="match status" value="1"/>
</dbReference>
<evidence type="ECO:0000313" key="4">
    <source>
        <dbReference type="Proteomes" id="UP000568380"/>
    </source>
</evidence>
<gene>
    <name evidence="3" type="ORF">HNR40_007560</name>
</gene>
<dbReference type="GO" id="GO:0016831">
    <property type="term" value="F:carboxy-lyase activity"/>
    <property type="evidence" value="ECO:0007669"/>
    <property type="project" value="InterPro"/>
</dbReference>
<keyword evidence="1" id="KW-0456">Lyase</keyword>
<evidence type="ECO:0000256" key="1">
    <source>
        <dbReference type="ARBA" id="ARBA00023239"/>
    </source>
</evidence>